<dbReference type="Pfam" id="PF00067">
    <property type="entry name" value="p450"/>
    <property type="match status" value="1"/>
</dbReference>
<reference evidence="2" key="1">
    <citation type="submission" date="2022-10" db="EMBL/GenBank/DDBJ databases">
        <authorList>
            <person name="Mo P."/>
        </authorList>
    </citation>
    <scope>NUCLEOTIDE SEQUENCE</scope>
    <source>
        <strain evidence="2">HUAS 14-6</strain>
        <plasmid evidence="2">punmamed2</plasmid>
    </source>
</reference>
<gene>
    <name evidence="2" type="ORF">N8I86_38310</name>
</gene>
<geneLocation type="plasmid" evidence="2 3">
    <name>punmamed2</name>
</geneLocation>
<name>A0ABY6F176_9ACTN</name>
<evidence type="ECO:0000256" key="1">
    <source>
        <dbReference type="ARBA" id="ARBA00010617"/>
    </source>
</evidence>
<evidence type="ECO:0000313" key="2">
    <source>
        <dbReference type="EMBL" id="UXY40424.1"/>
    </source>
</evidence>
<dbReference type="Proteomes" id="UP001060733">
    <property type="component" value="Plasmid punmamed2"/>
</dbReference>
<dbReference type="EMBL" id="CP106796">
    <property type="protein sequence ID" value="UXY40424.1"/>
    <property type="molecule type" value="Genomic_DNA"/>
</dbReference>
<dbReference type="SUPFAM" id="SSF48264">
    <property type="entry name" value="Cytochrome P450"/>
    <property type="match status" value="1"/>
</dbReference>
<organism evidence="2 3">
    <name type="scientific">Streptomyces albidocamelliae</name>
    <dbReference type="NCBI Taxonomy" id="2981135"/>
    <lineage>
        <taxon>Bacteria</taxon>
        <taxon>Bacillati</taxon>
        <taxon>Actinomycetota</taxon>
        <taxon>Actinomycetes</taxon>
        <taxon>Kitasatosporales</taxon>
        <taxon>Streptomycetaceae</taxon>
        <taxon>Streptomyces</taxon>
    </lineage>
</organism>
<dbReference type="InterPro" id="IPR002397">
    <property type="entry name" value="Cyt_P450_B"/>
</dbReference>
<comment type="similarity">
    <text evidence="1">Belongs to the cytochrome P450 family.</text>
</comment>
<dbReference type="InterPro" id="IPR036396">
    <property type="entry name" value="Cyt_P450_sf"/>
</dbReference>
<dbReference type="PRINTS" id="PR00359">
    <property type="entry name" value="BP450"/>
</dbReference>
<evidence type="ECO:0000313" key="3">
    <source>
        <dbReference type="Proteomes" id="UP001060733"/>
    </source>
</evidence>
<keyword evidence="2" id="KW-0614">Plasmid</keyword>
<accession>A0ABY6F176</accession>
<dbReference type="Gene3D" id="1.10.630.10">
    <property type="entry name" value="Cytochrome P450"/>
    <property type="match status" value="1"/>
</dbReference>
<protein>
    <submittedName>
        <fullName evidence="2">Cytochrome P450</fullName>
    </submittedName>
</protein>
<dbReference type="CDD" id="cd11029">
    <property type="entry name" value="CYP107-like"/>
    <property type="match status" value="1"/>
</dbReference>
<proteinExistence type="inferred from homology"/>
<keyword evidence="3" id="KW-1185">Reference proteome</keyword>
<dbReference type="RefSeq" id="WP_073898885.1">
    <property type="nucleotide sequence ID" value="NZ_CP106796.1"/>
</dbReference>
<dbReference type="InterPro" id="IPR001128">
    <property type="entry name" value="Cyt_P450"/>
</dbReference>
<dbReference type="PANTHER" id="PTHR46696">
    <property type="entry name" value="P450, PUTATIVE (EUROFUNG)-RELATED"/>
    <property type="match status" value="1"/>
</dbReference>
<sequence length="401" mass="44405">MTLFDRRLVADPVAAYARLREASAVHRTSTPDGQPVWVITRYAEARAALADARFSLDKANAKVEGDYQSSMPPELDAHLLNMDPPDHTRVRRLVAKAFTPQHIKSLADGIRATAAGLLAAGQGVRMDVMETLAVPLPMHVICELLGIPERDRHDFRTWTDTLLSPAPDAAAASRTAMRQMHQFLAAVIRDKRRHPADDLLSMLTHARDEREALTEQELLSLAFLMLFAGYDNAVHLIGNTVLALLLHPRLMDDVRQGTLPLRAVVEETLRWNPPFPLGVRRFALEDVPVGGTVVPAGGRVWISIASANRDERRFPSPDTFDPNRLPVHLAFGHGFHHCLGAPLARLEAEIAVTTLLGRFPELELAVPADELPWLPSFHKRGLRSLPVRTRSRTEPDAPVGI</sequence>
<dbReference type="PANTHER" id="PTHR46696:SF1">
    <property type="entry name" value="CYTOCHROME P450 YJIB-RELATED"/>
    <property type="match status" value="1"/>
</dbReference>